<dbReference type="PANTHER" id="PTHR24289:SF1">
    <property type="entry name" value="STEROID 17-ALPHA-HYDROXYLASE_17,20 LYASE"/>
    <property type="match status" value="1"/>
</dbReference>
<evidence type="ECO:0000313" key="17">
    <source>
        <dbReference type="Proteomes" id="UP000014760"/>
    </source>
</evidence>
<reference evidence="15 17" key="2">
    <citation type="journal article" date="2013" name="Nature">
        <title>Insights into bilaterian evolution from three spiralian genomes.</title>
        <authorList>
            <person name="Simakov O."/>
            <person name="Marletaz F."/>
            <person name="Cho S.J."/>
            <person name="Edsinger-Gonzales E."/>
            <person name="Havlak P."/>
            <person name="Hellsten U."/>
            <person name="Kuo D.H."/>
            <person name="Larsson T."/>
            <person name="Lv J."/>
            <person name="Arendt D."/>
            <person name="Savage R."/>
            <person name="Osoegawa K."/>
            <person name="de Jong P."/>
            <person name="Grimwood J."/>
            <person name="Chapman J.A."/>
            <person name="Shapiro H."/>
            <person name="Aerts A."/>
            <person name="Otillar R.P."/>
            <person name="Terry A.Y."/>
            <person name="Boore J.L."/>
            <person name="Grigoriev I.V."/>
            <person name="Lindberg D.R."/>
            <person name="Seaver E.C."/>
            <person name="Weisblat D.A."/>
            <person name="Putnam N.H."/>
            <person name="Rokhsar D.S."/>
        </authorList>
    </citation>
    <scope>NUCLEOTIDE SEQUENCE</scope>
    <source>
        <strain evidence="15 17">I ESC-2004</strain>
    </source>
</reference>
<dbReference type="STRING" id="283909.R7V143"/>
<evidence type="ECO:0000256" key="9">
    <source>
        <dbReference type="ARBA" id="ARBA00023002"/>
    </source>
</evidence>
<keyword evidence="5 13" id="KW-0349">Heme</keyword>
<evidence type="ECO:0008006" key="18">
    <source>
        <dbReference type="Google" id="ProtNLM"/>
    </source>
</evidence>
<sequence length="433" mass="49782">PGPKGLPLIGNLHQIDACKPHQTFTDWAKIHGSVYQLRFGFTPVIIASGYNSIHEILVANGSDFSGRPSSFRMSYQQQHTGFAFLDPSPKGHCLRKLTFRHLKTVGDGMVRVERLAAVANRSLLHKLAASDGAAVDPKDYFYQATMSMMLMLIFGKHLEEGDSEFQQLRDIEDSQNLGLSPGGAGELLDIFPWLRHFNNKTFKLLKHAVSIRHAFFQDYLRKMNESSDSYGKGIVDQMIRSIREEDLEEQLDDLDVEVAVFNLQVAGSVSTTLHLYCFCNIMLHNKEIMRRMQHEIDTTIDENEPIRLNDKTRLPYSRACILELFRYASTGPLSIPHKTIRDTTLQGHFVAKDTIVMTNLWQLHHDEDFWEKPWEFNPERFLDDHGELVLPDHPNRKHLLPFSAGPRVCMGEYFAHSRLFLWLTAMLRRFDLE</sequence>
<evidence type="ECO:0000256" key="10">
    <source>
        <dbReference type="ARBA" id="ARBA00023004"/>
    </source>
</evidence>
<dbReference type="Proteomes" id="UP000014760">
    <property type="component" value="Unassembled WGS sequence"/>
</dbReference>
<dbReference type="FunFam" id="1.10.630.10:FF:000238">
    <property type="entry name" value="Cytochrome P450 2A6"/>
    <property type="match status" value="1"/>
</dbReference>
<dbReference type="EnsemblMetazoa" id="CapteT73429">
    <property type="protein sequence ID" value="CapteP73429"/>
    <property type="gene ID" value="CapteG73429"/>
</dbReference>
<evidence type="ECO:0000256" key="7">
    <source>
        <dbReference type="ARBA" id="ARBA00022824"/>
    </source>
</evidence>
<dbReference type="PANTHER" id="PTHR24289">
    <property type="entry name" value="STEROID 17-ALPHA-HYDROXYLASE/17,20 LYASE"/>
    <property type="match status" value="1"/>
</dbReference>
<evidence type="ECO:0000313" key="16">
    <source>
        <dbReference type="EnsemblMetazoa" id="CapteP73429"/>
    </source>
</evidence>
<protein>
    <recommendedName>
        <fullName evidence="18">Cytochrome P450</fullName>
    </recommendedName>
</protein>
<dbReference type="PROSITE" id="PS00086">
    <property type="entry name" value="CYTOCHROME_P450"/>
    <property type="match status" value="1"/>
</dbReference>
<feature type="non-terminal residue" evidence="15">
    <location>
        <position position="433"/>
    </location>
</feature>
<comment type="cofactor">
    <cofactor evidence="1 13">
        <name>heme</name>
        <dbReference type="ChEBI" id="CHEBI:30413"/>
    </cofactor>
</comment>
<dbReference type="Gene3D" id="1.10.630.10">
    <property type="entry name" value="Cytochrome P450"/>
    <property type="match status" value="1"/>
</dbReference>
<evidence type="ECO:0000256" key="14">
    <source>
        <dbReference type="RuleBase" id="RU000461"/>
    </source>
</evidence>
<evidence type="ECO:0000256" key="12">
    <source>
        <dbReference type="ARBA" id="ARBA00023136"/>
    </source>
</evidence>
<evidence type="ECO:0000256" key="4">
    <source>
        <dbReference type="ARBA" id="ARBA00010617"/>
    </source>
</evidence>
<dbReference type="AlphaFoldDB" id="R7V143"/>
<dbReference type="InterPro" id="IPR001128">
    <property type="entry name" value="Cyt_P450"/>
</dbReference>
<feature type="binding site" description="axial binding residue" evidence="13">
    <location>
        <position position="409"/>
    </location>
    <ligand>
        <name>heme</name>
        <dbReference type="ChEBI" id="CHEBI:30413"/>
    </ligand>
    <ligandPart>
        <name>Fe</name>
        <dbReference type="ChEBI" id="CHEBI:18248"/>
    </ligandPart>
</feature>
<dbReference type="GO" id="GO:0042446">
    <property type="term" value="P:hormone biosynthetic process"/>
    <property type="evidence" value="ECO:0007669"/>
    <property type="project" value="TreeGrafter"/>
</dbReference>
<gene>
    <name evidence="15" type="ORF">CAPTEDRAFT_73429</name>
</gene>
<dbReference type="GO" id="GO:0005789">
    <property type="term" value="C:endoplasmic reticulum membrane"/>
    <property type="evidence" value="ECO:0007669"/>
    <property type="project" value="UniProtKB-SubCell"/>
</dbReference>
<evidence type="ECO:0000256" key="11">
    <source>
        <dbReference type="ARBA" id="ARBA00023033"/>
    </source>
</evidence>
<dbReference type="PRINTS" id="PR00385">
    <property type="entry name" value="P450"/>
</dbReference>
<dbReference type="GO" id="GO:0042448">
    <property type="term" value="P:progesterone metabolic process"/>
    <property type="evidence" value="ECO:0007669"/>
    <property type="project" value="TreeGrafter"/>
</dbReference>
<dbReference type="GO" id="GO:0005506">
    <property type="term" value="F:iron ion binding"/>
    <property type="evidence" value="ECO:0007669"/>
    <property type="project" value="InterPro"/>
</dbReference>
<keyword evidence="10 13" id="KW-0408">Iron</keyword>
<evidence type="ECO:0000256" key="13">
    <source>
        <dbReference type="PIRSR" id="PIRSR602401-1"/>
    </source>
</evidence>
<dbReference type="OrthoDB" id="1470350at2759"/>
<comment type="subcellular location">
    <subcellularLocation>
        <location evidence="3">Endoplasmic reticulum membrane</location>
        <topology evidence="3">Peripheral membrane protein</topology>
    </subcellularLocation>
    <subcellularLocation>
        <location evidence="2">Microsome membrane</location>
        <topology evidence="2">Peripheral membrane protein</topology>
    </subcellularLocation>
</comment>
<keyword evidence="11 14" id="KW-0503">Monooxygenase</keyword>
<organism evidence="15">
    <name type="scientific">Capitella teleta</name>
    <name type="common">Polychaete worm</name>
    <dbReference type="NCBI Taxonomy" id="283909"/>
    <lineage>
        <taxon>Eukaryota</taxon>
        <taxon>Metazoa</taxon>
        <taxon>Spiralia</taxon>
        <taxon>Lophotrochozoa</taxon>
        <taxon>Annelida</taxon>
        <taxon>Polychaeta</taxon>
        <taxon>Sedentaria</taxon>
        <taxon>Scolecida</taxon>
        <taxon>Capitellidae</taxon>
        <taxon>Capitella</taxon>
    </lineage>
</organism>
<evidence type="ECO:0000256" key="6">
    <source>
        <dbReference type="ARBA" id="ARBA00022723"/>
    </source>
</evidence>
<evidence type="ECO:0000256" key="2">
    <source>
        <dbReference type="ARBA" id="ARBA00004174"/>
    </source>
</evidence>
<keyword evidence="12" id="KW-0472">Membrane</keyword>
<evidence type="ECO:0000256" key="1">
    <source>
        <dbReference type="ARBA" id="ARBA00001971"/>
    </source>
</evidence>
<dbReference type="HOGENOM" id="CLU_001570_22_0_1"/>
<reference evidence="17" key="1">
    <citation type="submission" date="2012-12" db="EMBL/GenBank/DDBJ databases">
        <authorList>
            <person name="Hellsten U."/>
            <person name="Grimwood J."/>
            <person name="Chapman J.A."/>
            <person name="Shapiro H."/>
            <person name="Aerts A."/>
            <person name="Otillar R.P."/>
            <person name="Terry A.Y."/>
            <person name="Boore J.L."/>
            <person name="Simakov O."/>
            <person name="Marletaz F."/>
            <person name="Cho S.-J."/>
            <person name="Edsinger-Gonzales E."/>
            <person name="Havlak P."/>
            <person name="Kuo D.-H."/>
            <person name="Larsson T."/>
            <person name="Lv J."/>
            <person name="Arendt D."/>
            <person name="Savage R."/>
            <person name="Osoegawa K."/>
            <person name="de Jong P."/>
            <person name="Lindberg D.R."/>
            <person name="Seaver E.C."/>
            <person name="Weisblat D.A."/>
            <person name="Putnam N.H."/>
            <person name="Grigoriev I.V."/>
            <person name="Rokhsar D.S."/>
        </authorList>
    </citation>
    <scope>NUCLEOTIDE SEQUENCE</scope>
    <source>
        <strain evidence="17">I ESC-2004</strain>
    </source>
</reference>
<dbReference type="Pfam" id="PF00067">
    <property type="entry name" value="p450"/>
    <property type="match status" value="1"/>
</dbReference>
<accession>R7V143</accession>
<dbReference type="InterPro" id="IPR017972">
    <property type="entry name" value="Cyt_P450_CS"/>
</dbReference>
<keyword evidence="6 13" id="KW-0479">Metal-binding</keyword>
<dbReference type="GO" id="GO:0020037">
    <property type="term" value="F:heme binding"/>
    <property type="evidence" value="ECO:0007669"/>
    <property type="project" value="InterPro"/>
</dbReference>
<evidence type="ECO:0000256" key="8">
    <source>
        <dbReference type="ARBA" id="ARBA00022848"/>
    </source>
</evidence>
<name>R7V143_CAPTE</name>
<dbReference type="GO" id="GO:0004508">
    <property type="term" value="F:steroid 17-alpha-monooxygenase activity"/>
    <property type="evidence" value="ECO:0007669"/>
    <property type="project" value="TreeGrafter"/>
</dbReference>
<dbReference type="EMBL" id="AMQN01005458">
    <property type="status" value="NOT_ANNOTATED_CDS"/>
    <property type="molecule type" value="Genomic_DNA"/>
</dbReference>
<comment type="similarity">
    <text evidence="4 14">Belongs to the cytochrome P450 family.</text>
</comment>
<keyword evidence="17" id="KW-1185">Reference proteome</keyword>
<dbReference type="SUPFAM" id="SSF48264">
    <property type="entry name" value="Cytochrome P450"/>
    <property type="match status" value="1"/>
</dbReference>
<dbReference type="PRINTS" id="PR00463">
    <property type="entry name" value="EP450I"/>
</dbReference>
<evidence type="ECO:0000256" key="3">
    <source>
        <dbReference type="ARBA" id="ARBA00004406"/>
    </source>
</evidence>
<dbReference type="EMBL" id="KB296106">
    <property type="protein sequence ID" value="ELU12244.1"/>
    <property type="molecule type" value="Genomic_DNA"/>
</dbReference>
<dbReference type="InterPro" id="IPR036396">
    <property type="entry name" value="Cyt_P450_sf"/>
</dbReference>
<keyword evidence="8" id="KW-0492">Microsome</keyword>
<keyword evidence="9 14" id="KW-0560">Oxidoreductase</keyword>
<dbReference type="OMA" id="ISANEDW"/>
<evidence type="ECO:0000256" key="5">
    <source>
        <dbReference type="ARBA" id="ARBA00022617"/>
    </source>
</evidence>
<dbReference type="InterPro" id="IPR002401">
    <property type="entry name" value="Cyt_P450_E_grp-I"/>
</dbReference>
<feature type="non-terminal residue" evidence="15">
    <location>
        <position position="1"/>
    </location>
</feature>
<evidence type="ECO:0000313" key="15">
    <source>
        <dbReference type="EMBL" id="ELU12244.1"/>
    </source>
</evidence>
<proteinExistence type="inferred from homology"/>
<keyword evidence="7" id="KW-0256">Endoplasmic reticulum</keyword>
<reference evidence="16" key="3">
    <citation type="submission" date="2015-06" db="UniProtKB">
        <authorList>
            <consortium name="EnsemblMetazoa"/>
        </authorList>
    </citation>
    <scope>IDENTIFICATION</scope>
</reference>